<dbReference type="Proteomes" id="UP000245634">
    <property type="component" value="Unassembled WGS sequence"/>
</dbReference>
<gene>
    <name evidence="1" type="ORF">C7459_1072</name>
</gene>
<proteinExistence type="predicted"/>
<comment type="caution">
    <text evidence="1">The sequence shown here is derived from an EMBL/GenBank/DDBJ whole genome shotgun (WGS) entry which is preliminary data.</text>
</comment>
<reference evidence="1 2" key="1">
    <citation type="submission" date="2018-05" db="EMBL/GenBank/DDBJ databases">
        <title>Genomic Encyclopedia of Type Strains, Phase IV (KMG-IV): sequencing the most valuable type-strain genomes for metagenomic binning, comparative biology and taxonomic classification.</title>
        <authorList>
            <person name="Goeker M."/>
        </authorList>
    </citation>
    <scope>NUCLEOTIDE SEQUENCE [LARGE SCALE GENOMIC DNA]</scope>
    <source>
        <strain evidence="1 2">DSM 18773</strain>
    </source>
</reference>
<dbReference type="EMBL" id="QGGL01000007">
    <property type="protein sequence ID" value="PWK13336.1"/>
    <property type="molecule type" value="Genomic_DNA"/>
</dbReference>
<sequence length="70" mass="8852">MEYMHIQSEDWNRNVWYKNESPEQIQEIEEREEMVREWEQTLEAQEYLKGQEELRREFFELARLEARGTR</sequence>
<accession>A0A316D8L5</accession>
<name>A0A316D8L5_9BACL</name>
<organism evidence="1 2">
    <name type="scientific">Tumebacillus permanentifrigoris</name>
    <dbReference type="NCBI Taxonomy" id="378543"/>
    <lineage>
        <taxon>Bacteria</taxon>
        <taxon>Bacillati</taxon>
        <taxon>Bacillota</taxon>
        <taxon>Bacilli</taxon>
        <taxon>Bacillales</taxon>
        <taxon>Alicyclobacillaceae</taxon>
        <taxon>Tumebacillus</taxon>
    </lineage>
</organism>
<keyword evidence="2" id="KW-1185">Reference proteome</keyword>
<evidence type="ECO:0000313" key="2">
    <source>
        <dbReference type="Proteomes" id="UP000245634"/>
    </source>
</evidence>
<dbReference type="AlphaFoldDB" id="A0A316D8L5"/>
<evidence type="ECO:0000313" key="1">
    <source>
        <dbReference type="EMBL" id="PWK13336.1"/>
    </source>
</evidence>
<protein>
    <submittedName>
        <fullName evidence="1">Uncharacterized protein</fullName>
    </submittedName>
</protein>
<dbReference type="RefSeq" id="WP_109688540.1">
    <property type="nucleotide sequence ID" value="NZ_QGGL01000007.1"/>
</dbReference>